<keyword evidence="2 8" id="KW-0227">DNA damage</keyword>
<comment type="function">
    <text evidence="8">Bifunctional DNA N-glycosylase with associated apurinic/apyrimidinic (AP) lyase function that catalyzes the first step in base excision repair (BER), the primary repair pathway for the repair of oxidative DNA damage. The DNA N-glycosylase activity releases the damaged DNA base from DNA by cleaving the N-glycosidic bond, leaving an AP site. The AP lyase activity cleaves the phosphodiester bond 3' to the AP site by a beta-elimination. Primarily recognizes and repairs oxidative base damage of pyrimidines.</text>
</comment>
<gene>
    <name evidence="8" type="primary">NTH1</name>
    <name evidence="11" type="ORF">EMPS_09275</name>
</gene>
<dbReference type="GO" id="GO:0005739">
    <property type="term" value="C:mitochondrion"/>
    <property type="evidence" value="ECO:0007669"/>
    <property type="project" value="UniProtKB-SubCell"/>
</dbReference>
<evidence type="ECO:0000256" key="2">
    <source>
        <dbReference type="ARBA" id="ARBA00022763"/>
    </source>
</evidence>
<dbReference type="InterPro" id="IPR000445">
    <property type="entry name" value="HhH_motif"/>
</dbReference>
<keyword evidence="5 8" id="KW-0456">Lyase</keyword>
<keyword evidence="4 8" id="KW-0234">DNA repair</keyword>
<feature type="compositionally biased region" description="Basic and acidic residues" evidence="9">
    <location>
        <begin position="394"/>
        <end position="408"/>
    </location>
</feature>
<dbReference type="PROSITE" id="PS01155">
    <property type="entry name" value="ENDONUCLEASE_III_2"/>
    <property type="match status" value="1"/>
</dbReference>
<dbReference type="Pfam" id="PF00633">
    <property type="entry name" value="HHH"/>
    <property type="match status" value="1"/>
</dbReference>
<dbReference type="InterPro" id="IPR003265">
    <property type="entry name" value="HhH-GPD_domain"/>
</dbReference>
<dbReference type="InterPro" id="IPR023170">
    <property type="entry name" value="HhH_base_excis_C"/>
</dbReference>
<dbReference type="Pfam" id="PF00730">
    <property type="entry name" value="HhH-GPD"/>
    <property type="match status" value="1"/>
</dbReference>
<evidence type="ECO:0000256" key="1">
    <source>
        <dbReference type="ARBA" id="ARBA00008343"/>
    </source>
</evidence>
<feature type="region of interest" description="Disordered" evidence="9">
    <location>
        <begin position="352"/>
        <end position="437"/>
    </location>
</feature>
<dbReference type="EC" id="4.2.99.18" evidence="8"/>
<evidence type="ECO:0000256" key="3">
    <source>
        <dbReference type="ARBA" id="ARBA00022801"/>
    </source>
</evidence>
<dbReference type="AlphaFoldDB" id="A0A9P3LZW3"/>
<evidence type="ECO:0000313" key="11">
    <source>
        <dbReference type="EMBL" id="GJJ76916.1"/>
    </source>
</evidence>
<dbReference type="Proteomes" id="UP000827284">
    <property type="component" value="Unassembled WGS sequence"/>
</dbReference>
<feature type="compositionally biased region" description="Low complexity" evidence="9">
    <location>
        <begin position="90"/>
        <end position="100"/>
    </location>
</feature>
<dbReference type="GO" id="GO:0003677">
    <property type="term" value="F:DNA binding"/>
    <property type="evidence" value="ECO:0007669"/>
    <property type="project" value="UniProtKB-UniRule"/>
</dbReference>
<proteinExistence type="inferred from homology"/>
<dbReference type="PANTHER" id="PTHR43286:SF1">
    <property type="entry name" value="ENDONUCLEASE III-LIKE PROTEIN 1"/>
    <property type="match status" value="1"/>
</dbReference>
<dbReference type="EMBL" id="BQFW01000013">
    <property type="protein sequence ID" value="GJJ76916.1"/>
    <property type="molecule type" value="Genomic_DNA"/>
</dbReference>
<comment type="caution">
    <text evidence="11">The sequence shown here is derived from an EMBL/GenBank/DDBJ whole genome shotgun (WGS) entry which is preliminary data.</text>
</comment>
<feature type="compositionally biased region" description="Basic and acidic residues" evidence="9">
    <location>
        <begin position="62"/>
        <end position="73"/>
    </location>
</feature>
<dbReference type="EC" id="3.2.2.-" evidence="8"/>
<feature type="compositionally biased region" description="Basic and acidic residues" evidence="9">
    <location>
        <begin position="358"/>
        <end position="378"/>
    </location>
</feature>
<keyword evidence="6 8" id="KW-0326">Glycosidase</keyword>
<organism evidence="11 12">
    <name type="scientific">Entomortierella parvispora</name>
    <dbReference type="NCBI Taxonomy" id="205924"/>
    <lineage>
        <taxon>Eukaryota</taxon>
        <taxon>Fungi</taxon>
        <taxon>Fungi incertae sedis</taxon>
        <taxon>Mucoromycota</taxon>
        <taxon>Mortierellomycotina</taxon>
        <taxon>Mortierellomycetes</taxon>
        <taxon>Mortierellales</taxon>
        <taxon>Mortierellaceae</taxon>
        <taxon>Entomortierella</taxon>
    </lineage>
</organism>
<dbReference type="InterPro" id="IPR011257">
    <property type="entry name" value="DNA_glycosylase"/>
</dbReference>
<feature type="domain" description="HhH-GPD" evidence="10">
    <location>
        <begin position="175"/>
        <end position="328"/>
    </location>
</feature>
<evidence type="ECO:0000256" key="9">
    <source>
        <dbReference type="SAM" id="MobiDB-lite"/>
    </source>
</evidence>
<feature type="compositionally biased region" description="Basic and acidic residues" evidence="9">
    <location>
        <begin position="427"/>
        <end position="436"/>
    </location>
</feature>
<evidence type="ECO:0000256" key="5">
    <source>
        <dbReference type="ARBA" id="ARBA00023239"/>
    </source>
</evidence>
<feature type="compositionally biased region" description="Polar residues" evidence="9">
    <location>
        <begin position="34"/>
        <end position="46"/>
    </location>
</feature>
<evidence type="ECO:0000256" key="7">
    <source>
        <dbReference type="ARBA" id="ARBA00044632"/>
    </source>
</evidence>
<dbReference type="GO" id="GO:0006289">
    <property type="term" value="P:nucleotide-excision repair"/>
    <property type="evidence" value="ECO:0007669"/>
    <property type="project" value="TreeGrafter"/>
</dbReference>
<dbReference type="Gene3D" id="1.10.340.30">
    <property type="entry name" value="Hypothetical protein, domain 2"/>
    <property type="match status" value="1"/>
</dbReference>
<reference evidence="11" key="1">
    <citation type="submission" date="2021-11" db="EMBL/GenBank/DDBJ databases">
        <authorList>
            <person name="Herlambang A."/>
            <person name="Guo Y."/>
            <person name="Takashima Y."/>
            <person name="Nishizawa T."/>
        </authorList>
    </citation>
    <scope>NUCLEOTIDE SEQUENCE</scope>
    <source>
        <strain evidence="11">E1425</strain>
    </source>
</reference>
<dbReference type="FunFam" id="1.10.340.30:FF:000001">
    <property type="entry name" value="Endonuclease III"/>
    <property type="match status" value="1"/>
</dbReference>
<name>A0A9P3LZW3_9FUNG</name>
<comment type="similarity">
    <text evidence="1 8">Belongs to the Nth/MutY family.</text>
</comment>
<keyword evidence="8" id="KW-0496">Mitochondrion</keyword>
<dbReference type="InterPro" id="IPR030841">
    <property type="entry name" value="NTH1"/>
</dbReference>
<keyword evidence="11" id="KW-0255">Endonuclease</keyword>
<dbReference type="GO" id="GO:0005634">
    <property type="term" value="C:nucleus"/>
    <property type="evidence" value="ECO:0007669"/>
    <property type="project" value="UniProtKB-SubCell"/>
</dbReference>
<evidence type="ECO:0000256" key="6">
    <source>
        <dbReference type="ARBA" id="ARBA00023295"/>
    </source>
</evidence>
<keyword evidence="12" id="KW-1185">Reference proteome</keyword>
<comment type="subcellular location">
    <subcellularLocation>
        <location evidence="8">Nucleus</location>
    </subcellularLocation>
    <subcellularLocation>
        <location evidence="8">Mitochondrion</location>
    </subcellularLocation>
</comment>
<reference evidence="11" key="2">
    <citation type="journal article" date="2022" name="Microbiol. Resour. Announc.">
        <title>Whole-Genome Sequence of Entomortierella parvispora E1425, a Mucoromycotan Fungus Associated with Burkholderiaceae-Related Endosymbiotic Bacteria.</title>
        <authorList>
            <person name="Herlambang A."/>
            <person name="Guo Y."/>
            <person name="Takashima Y."/>
            <person name="Narisawa K."/>
            <person name="Ohta H."/>
            <person name="Nishizawa T."/>
        </authorList>
    </citation>
    <scope>NUCLEOTIDE SEQUENCE</scope>
    <source>
        <strain evidence="11">E1425</strain>
    </source>
</reference>
<comment type="catalytic activity">
    <reaction evidence="7 8">
        <text>2'-deoxyribonucleotide-(2'-deoxyribose 5'-phosphate)-2'-deoxyribonucleotide-DNA = a 3'-end 2'-deoxyribonucleotide-(2,3-dehydro-2,3-deoxyribose 5'-phosphate)-DNA + a 5'-end 5'-phospho-2'-deoxyribonucleoside-DNA + H(+)</text>
        <dbReference type="Rhea" id="RHEA:66592"/>
        <dbReference type="Rhea" id="RHEA-COMP:13180"/>
        <dbReference type="Rhea" id="RHEA-COMP:16897"/>
        <dbReference type="Rhea" id="RHEA-COMP:17067"/>
        <dbReference type="ChEBI" id="CHEBI:15378"/>
        <dbReference type="ChEBI" id="CHEBI:136412"/>
        <dbReference type="ChEBI" id="CHEBI:157695"/>
        <dbReference type="ChEBI" id="CHEBI:167181"/>
        <dbReference type="EC" id="4.2.99.18"/>
    </reaction>
</comment>
<feature type="region of interest" description="Disordered" evidence="9">
    <location>
        <begin position="1"/>
        <end position="116"/>
    </location>
</feature>
<dbReference type="Gene3D" id="1.10.1670.10">
    <property type="entry name" value="Helix-hairpin-Helix base-excision DNA repair enzymes (C-terminal)"/>
    <property type="match status" value="1"/>
</dbReference>
<evidence type="ECO:0000256" key="8">
    <source>
        <dbReference type="HAMAP-Rule" id="MF_03183"/>
    </source>
</evidence>
<evidence type="ECO:0000256" key="4">
    <source>
        <dbReference type="ARBA" id="ARBA00023204"/>
    </source>
</evidence>
<dbReference type="InterPro" id="IPR004036">
    <property type="entry name" value="Endonuclease-III-like_CS2"/>
</dbReference>
<keyword evidence="3 8" id="KW-0378">Hydrolase</keyword>
<dbReference type="GO" id="GO:0000703">
    <property type="term" value="F:oxidized pyrimidine nucleobase lesion DNA N-glycosylase activity"/>
    <property type="evidence" value="ECO:0007669"/>
    <property type="project" value="UniProtKB-UniRule"/>
</dbReference>
<dbReference type="PANTHER" id="PTHR43286">
    <property type="entry name" value="ENDONUCLEASE III-LIKE PROTEIN 1"/>
    <property type="match status" value="1"/>
</dbReference>
<dbReference type="CDD" id="cd00056">
    <property type="entry name" value="ENDO3c"/>
    <property type="match status" value="1"/>
</dbReference>
<keyword evidence="8" id="KW-0539">Nucleus</keyword>
<dbReference type="HAMAP" id="MF_03183">
    <property type="entry name" value="Endonuclease_III_Nth"/>
    <property type="match status" value="1"/>
</dbReference>
<dbReference type="OrthoDB" id="2099276at2759"/>
<comment type="caution">
    <text evidence="8">Lacks conserved residue(s) required for the propagation of feature annotation.</text>
</comment>
<dbReference type="GO" id="GO:0006285">
    <property type="term" value="P:base-excision repair, AP site formation"/>
    <property type="evidence" value="ECO:0007669"/>
    <property type="project" value="UniProtKB-UniRule"/>
</dbReference>
<sequence>MSTRSSTRLRDVRIKAEQAESSDSSKNPLKRKSAVSNPSTRQTRTIVKTEDGDLDESSLARLKIEADEYRQALEEEDNEATPSKKRTTARAKNSAATAATDRVKKEASDDKEAVKKSKFATKEPLGWKVTLDRLREFRLHNPAPVDTMGCERLAEVGDHIPPEVSRFQTLMALVLSSQTKDTVTSVAVRRLQKELKGGLTIQGVLDVPSEELNTIIGAVGFHNKKTIFMKQVAEICRRDYNGDIPDTPEGLIALPGVGPKMAYLTLQCAWNKNLGIGVDTHVHRISNRLGWVKTEKDGPEGTREALQSWLPKEHWREINHIMVGFGQVLCLPRGPMCGVCPVQERCPSSTVKTKRSKKEALKEEIQEERVEPFGEVEIHSPTVVKLEHDDDNVDKENDKSDPEPIIKEEQDEAGTSRFFGSAEDSEEHPQIKKEDDGSIVDLAAKHGMDKTNLDKEAADIEDLVT</sequence>
<dbReference type="SMART" id="SM00478">
    <property type="entry name" value="ENDO3c"/>
    <property type="match status" value="1"/>
</dbReference>
<evidence type="ECO:0000259" key="10">
    <source>
        <dbReference type="SMART" id="SM00478"/>
    </source>
</evidence>
<feature type="compositionally biased region" description="Basic and acidic residues" evidence="9">
    <location>
        <begin position="8"/>
        <end position="18"/>
    </location>
</feature>
<evidence type="ECO:0000313" key="12">
    <source>
        <dbReference type="Proteomes" id="UP000827284"/>
    </source>
</evidence>
<dbReference type="GO" id="GO:0140078">
    <property type="term" value="F:class I DNA-(apurinic or apyrimidinic site) endonuclease activity"/>
    <property type="evidence" value="ECO:0007669"/>
    <property type="project" value="UniProtKB-EC"/>
</dbReference>
<keyword evidence="11" id="KW-0540">Nuclease</keyword>
<protein>
    <recommendedName>
        <fullName evidence="8">Endonuclease III homolog</fullName>
        <ecNumber evidence="8">3.2.2.-</ecNumber>
        <ecNumber evidence="8">4.2.99.18</ecNumber>
    </recommendedName>
    <alternativeName>
        <fullName evidence="8">Bifunctional DNA N-glycosylase/DNA-(apurinic or apyrimidinic site) lyase</fullName>
        <shortName evidence="8">DNA glycosylase/AP lyase</shortName>
    </alternativeName>
</protein>
<dbReference type="SUPFAM" id="SSF48150">
    <property type="entry name" value="DNA-glycosylase"/>
    <property type="match status" value="1"/>
</dbReference>
<feature type="compositionally biased region" description="Basic and acidic residues" evidence="9">
    <location>
        <begin position="101"/>
        <end position="115"/>
    </location>
</feature>
<accession>A0A9P3LZW3</accession>